<keyword evidence="3" id="KW-1185">Reference proteome</keyword>
<protein>
    <submittedName>
        <fullName evidence="2">Uridylate kinase</fullName>
    </submittedName>
</protein>
<gene>
    <name evidence="2" type="ORF">LZ495_26490</name>
</gene>
<keyword evidence="2" id="KW-0808">Transferase</keyword>
<evidence type="ECO:0000256" key="1">
    <source>
        <dbReference type="SAM" id="MobiDB-lite"/>
    </source>
</evidence>
<dbReference type="Proteomes" id="UP001165378">
    <property type="component" value="Unassembled WGS sequence"/>
</dbReference>
<dbReference type="SUPFAM" id="SSF52540">
    <property type="entry name" value="P-loop containing nucleoside triphosphate hydrolases"/>
    <property type="match status" value="1"/>
</dbReference>
<dbReference type="RefSeq" id="WP_235055404.1">
    <property type="nucleotide sequence ID" value="NZ_JAKFHA010000018.1"/>
</dbReference>
<evidence type="ECO:0000313" key="3">
    <source>
        <dbReference type="Proteomes" id="UP001165378"/>
    </source>
</evidence>
<comment type="caution">
    <text evidence="2">The sequence shown here is derived from an EMBL/GenBank/DDBJ whole genome shotgun (WGS) entry which is preliminary data.</text>
</comment>
<reference evidence="2" key="1">
    <citation type="submission" date="2022-01" db="EMBL/GenBank/DDBJ databases">
        <title>Genome-Based Taxonomic Classification of the Phylum Actinobacteria.</title>
        <authorList>
            <person name="Gao Y."/>
        </authorList>
    </citation>
    <scope>NUCLEOTIDE SEQUENCE</scope>
    <source>
        <strain evidence="2">KLBMP 8922</strain>
    </source>
</reference>
<dbReference type="Gene3D" id="3.40.50.300">
    <property type="entry name" value="P-loop containing nucleotide triphosphate hydrolases"/>
    <property type="match status" value="1"/>
</dbReference>
<dbReference type="InterPro" id="IPR027417">
    <property type="entry name" value="P-loop_NTPase"/>
</dbReference>
<feature type="region of interest" description="Disordered" evidence="1">
    <location>
        <begin position="219"/>
        <end position="253"/>
    </location>
</feature>
<accession>A0AA41U1F5</accession>
<evidence type="ECO:0000313" key="2">
    <source>
        <dbReference type="EMBL" id="MCF2530743.1"/>
    </source>
</evidence>
<dbReference type="GO" id="GO:0016301">
    <property type="term" value="F:kinase activity"/>
    <property type="evidence" value="ECO:0007669"/>
    <property type="project" value="UniProtKB-KW"/>
</dbReference>
<dbReference type="EMBL" id="JAKFHA010000018">
    <property type="protein sequence ID" value="MCF2530743.1"/>
    <property type="molecule type" value="Genomic_DNA"/>
</dbReference>
<name>A0AA41U1F5_9ACTN</name>
<dbReference type="AlphaFoldDB" id="A0AA41U1F5"/>
<proteinExistence type="predicted"/>
<feature type="compositionally biased region" description="Gly residues" evidence="1">
    <location>
        <begin position="234"/>
        <end position="252"/>
    </location>
</feature>
<sequence>MGTGTRGELLELLADSVAAIAHPHPTRVGIDGPPAAGKTTLADELGDVLRARGRFVVRAQIEDFLLPEAIRFRRGKDDPEGCFHDSFDFDGLHRSLLGPLGAGGDRKFRCAVYDRYADAAVAEPLRTAPPDAVLLFDGVFLMRPELIDAWDLRVFLSVPFETTLARARVRDTNASRPAAEVERRYRSRYIRSQQYYLDTIGPVGLADVVVRNAVPNRPEWTVRTPPRAAAGTSGRAGVGTGTGSGTGAGAGAGADACACARAEVSRAE</sequence>
<dbReference type="Pfam" id="PF13189">
    <property type="entry name" value="Cytidylate_kin2"/>
    <property type="match status" value="1"/>
</dbReference>
<dbReference type="PANTHER" id="PTHR10285">
    <property type="entry name" value="URIDINE KINASE"/>
    <property type="match status" value="1"/>
</dbReference>
<keyword evidence="2" id="KW-0418">Kinase</keyword>
<organism evidence="2 3">
    <name type="scientific">Yinghuangia soli</name>
    <dbReference type="NCBI Taxonomy" id="2908204"/>
    <lineage>
        <taxon>Bacteria</taxon>
        <taxon>Bacillati</taxon>
        <taxon>Actinomycetota</taxon>
        <taxon>Actinomycetes</taxon>
        <taxon>Kitasatosporales</taxon>
        <taxon>Streptomycetaceae</taxon>
        <taxon>Yinghuangia</taxon>
    </lineage>
</organism>